<gene>
    <name evidence="1" type="ORF">Q4528_13600</name>
</gene>
<dbReference type="EMBL" id="JAUOQO010000269">
    <property type="protein sequence ID" value="MDO6575145.1"/>
    <property type="molecule type" value="Genomic_DNA"/>
</dbReference>
<evidence type="ECO:0000313" key="2">
    <source>
        <dbReference type="Proteomes" id="UP001170310"/>
    </source>
</evidence>
<keyword evidence="2" id="KW-1185">Reference proteome</keyword>
<dbReference type="AlphaFoldDB" id="A0AAW7YWL9"/>
<sequence>LVALASVDAVGRVVSDLDDIGKTADKIGLTTDALQELRTIAESAGVAQSSLDSSMERFSKRLGEAVLGTGAANKALKEMGLSADDLVSMGLD</sequence>
<feature type="non-terminal residue" evidence="1">
    <location>
        <position position="92"/>
    </location>
</feature>
<evidence type="ECO:0000313" key="1">
    <source>
        <dbReference type="EMBL" id="MDO6575145.1"/>
    </source>
</evidence>
<name>A0AAW7YWL9_9STAP</name>
<evidence type="ECO:0008006" key="3">
    <source>
        <dbReference type="Google" id="ProtNLM"/>
    </source>
</evidence>
<accession>A0AAW7YWL9</accession>
<feature type="non-terminal residue" evidence="1">
    <location>
        <position position="1"/>
    </location>
</feature>
<proteinExistence type="predicted"/>
<dbReference type="Proteomes" id="UP001170310">
    <property type="component" value="Unassembled WGS sequence"/>
</dbReference>
<reference evidence="1" key="1">
    <citation type="submission" date="2023-07" db="EMBL/GenBank/DDBJ databases">
        <title>Genome content predicts the carbon catabolic preferences of heterotrophic bacteria.</title>
        <authorList>
            <person name="Gralka M."/>
        </authorList>
    </citation>
    <scope>NUCLEOTIDE SEQUENCE</scope>
    <source>
        <strain evidence="1">E2R20</strain>
    </source>
</reference>
<organism evidence="1 2">
    <name type="scientific">Staphylococcus pasteuri_A</name>
    <dbReference type="NCBI Taxonomy" id="3062664"/>
    <lineage>
        <taxon>Bacteria</taxon>
        <taxon>Bacillati</taxon>
        <taxon>Bacillota</taxon>
        <taxon>Bacilli</taxon>
        <taxon>Bacillales</taxon>
        <taxon>Staphylococcaceae</taxon>
        <taxon>Staphylococcus</taxon>
    </lineage>
</organism>
<comment type="caution">
    <text evidence="1">The sequence shown here is derived from an EMBL/GenBank/DDBJ whole genome shotgun (WGS) entry which is preliminary data.</text>
</comment>
<dbReference type="RefSeq" id="WP_303522083.1">
    <property type="nucleotide sequence ID" value="NZ_JAUOQO010000269.1"/>
</dbReference>
<protein>
    <recommendedName>
        <fullName evidence="3">Phage tail tape measure protein</fullName>
    </recommendedName>
</protein>